<dbReference type="AlphaFoldDB" id="A0A8J7F133"/>
<keyword evidence="1" id="KW-1133">Transmembrane helix</keyword>
<evidence type="ECO:0000313" key="3">
    <source>
        <dbReference type="Proteomes" id="UP000620559"/>
    </source>
</evidence>
<feature type="transmembrane region" description="Helical" evidence="1">
    <location>
        <begin position="150"/>
        <end position="177"/>
    </location>
</feature>
<dbReference type="SUPFAM" id="SSF141571">
    <property type="entry name" value="Pentapeptide repeat-like"/>
    <property type="match status" value="1"/>
</dbReference>
<keyword evidence="1" id="KW-0812">Transmembrane</keyword>
<name>A0A8J7F133_9CYAN</name>
<dbReference type="Proteomes" id="UP000620559">
    <property type="component" value="Unassembled WGS sequence"/>
</dbReference>
<protein>
    <submittedName>
        <fullName evidence="2">Pentapeptide repeat-containing protein</fullName>
    </submittedName>
</protein>
<evidence type="ECO:0000256" key="1">
    <source>
        <dbReference type="SAM" id="Phobius"/>
    </source>
</evidence>
<feature type="transmembrane region" description="Helical" evidence="1">
    <location>
        <begin position="92"/>
        <end position="112"/>
    </location>
</feature>
<feature type="transmembrane region" description="Helical" evidence="1">
    <location>
        <begin position="56"/>
        <end position="86"/>
    </location>
</feature>
<evidence type="ECO:0000313" key="2">
    <source>
        <dbReference type="EMBL" id="MBE9213988.1"/>
    </source>
</evidence>
<keyword evidence="3" id="KW-1185">Reference proteome</keyword>
<accession>A0A8J7F133</accession>
<dbReference type="Gene3D" id="2.160.20.80">
    <property type="entry name" value="E3 ubiquitin-protein ligase SopA"/>
    <property type="match status" value="1"/>
</dbReference>
<dbReference type="EMBL" id="JADEWL010000047">
    <property type="protein sequence ID" value="MBE9213988.1"/>
    <property type="molecule type" value="Genomic_DNA"/>
</dbReference>
<comment type="caution">
    <text evidence="2">The sequence shown here is derived from an EMBL/GenBank/DDBJ whole genome shotgun (WGS) entry which is preliminary data.</text>
</comment>
<sequence length="206" mass="22523">MPQDFSGQNLQGRSFKGLDLTGADFSYADIRSTNFTGAILRETKFIYAKAGLQRRWAIVIVIASCLLAGLSGFFSGFTGAMVSSLILNNDHFLYKIAGWASLFVLIVYLRVIIRFGIEVNTATVAGAFAVAIGGIAAFAIAYFIDEALTIAIAGVFSIAATLTIAATFAVTIAVAYLCKHRTPWYSQENRLIFSYQCYHKNPFFHL</sequence>
<keyword evidence="1" id="KW-0472">Membrane</keyword>
<dbReference type="Pfam" id="PF00805">
    <property type="entry name" value="Pentapeptide"/>
    <property type="match status" value="1"/>
</dbReference>
<proteinExistence type="predicted"/>
<reference evidence="2" key="1">
    <citation type="submission" date="2020-10" db="EMBL/GenBank/DDBJ databases">
        <authorList>
            <person name="Castelo-Branco R."/>
            <person name="Eusebio N."/>
            <person name="Adriana R."/>
            <person name="Vieira A."/>
            <person name="Brugerolle De Fraissinette N."/>
            <person name="Rezende De Castro R."/>
            <person name="Schneider M.P."/>
            <person name="Vasconcelos V."/>
            <person name="Leao P.N."/>
        </authorList>
    </citation>
    <scope>NUCLEOTIDE SEQUENCE</scope>
    <source>
        <strain evidence="2">LEGE 06105</strain>
    </source>
</reference>
<organism evidence="2 3">
    <name type="scientific">Plectonema cf. radiosum LEGE 06105</name>
    <dbReference type="NCBI Taxonomy" id="945769"/>
    <lineage>
        <taxon>Bacteria</taxon>
        <taxon>Bacillati</taxon>
        <taxon>Cyanobacteriota</taxon>
        <taxon>Cyanophyceae</taxon>
        <taxon>Oscillatoriophycideae</taxon>
        <taxon>Oscillatoriales</taxon>
        <taxon>Microcoleaceae</taxon>
        <taxon>Plectonema</taxon>
    </lineage>
</organism>
<gene>
    <name evidence="2" type="ORF">IQ247_15155</name>
</gene>
<dbReference type="RefSeq" id="WP_193921360.1">
    <property type="nucleotide sequence ID" value="NZ_JADEWL010000047.1"/>
</dbReference>
<feature type="transmembrane region" description="Helical" evidence="1">
    <location>
        <begin position="124"/>
        <end position="144"/>
    </location>
</feature>
<dbReference type="InterPro" id="IPR001646">
    <property type="entry name" value="5peptide_repeat"/>
</dbReference>